<dbReference type="PANTHER" id="PTHR46082">
    <property type="entry name" value="ATP/GTP-BINDING PROTEIN-RELATED"/>
    <property type="match status" value="1"/>
</dbReference>
<dbReference type="Pfam" id="PF13374">
    <property type="entry name" value="TPR_10"/>
    <property type="match status" value="4"/>
</dbReference>
<proteinExistence type="predicted"/>
<feature type="domain" description="NB-ARC" evidence="1">
    <location>
        <begin position="73"/>
        <end position="160"/>
    </location>
</feature>
<feature type="domain" description="DUF7779" evidence="3">
    <location>
        <begin position="326"/>
        <end position="401"/>
    </location>
</feature>
<name>A0A6A7APG7_9PLEO</name>
<dbReference type="InterPro" id="IPR053137">
    <property type="entry name" value="NLR-like"/>
</dbReference>
<dbReference type="InterPro" id="IPR002182">
    <property type="entry name" value="NB-ARC"/>
</dbReference>
<dbReference type="AlphaFoldDB" id="A0A6A7APG7"/>
<feature type="domain" description="Fungal death-pathway protein SesB" evidence="2">
    <location>
        <begin position="6"/>
        <end position="28"/>
    </location>
</feature>
<dbReference type="Gene3D" id="1.25.40.10">
    <property type="entry name" value="Tetratricopeptide repeat domain"/>
    <property type="match status" value="2"/>
</dbReference>
<evidence type="ECO:0000313" key="4">
    <source>
        <dbReference type="EMBL" id="KAF2844207.1"/>
    </source>
</evidence>
<dbReference type="InterPro" id="IPR011990">
    <property type="entry name" value="TPR-like_helical_dom_sf"/>
</dbReference>
<organism evidence="4 5">
    <name type="scientific">Plenodomus tracheiphilus IPT5</name>
    <dbReference type="NCBI Taxonomy" id="1408161"/>
    <lineage>
        <taxon>Eukaryota</taxon>
        <taxon>Fungi</taxon>
        <taxon>Dikarya</taxon>
        <taxon>Ascomycota</taxon>
        <taxon>Pezizomycotina</taxon>
        <taxon>Dothideomycetes</taxon>
        <taxon>Pleosporomycetidae</taxon>
        <taxon>Pleosporales</taxon>
        <taxon>Pleosporineae</taxon>
        <taxon>Leptosphaeriaceae</taxon>
        <taxon>Plenodomus</taxon>
    </lineage>
</organism>
<dbReference type="SUPFAM" id="SSF48452">
    <property type="entry name" value="TPR-like"/>
    <property type="match status" value="2"/>
</dbReference>
<dbReference type="Pfam" id="PF25000">
    <property type="entry name" value="DUF7779"/>
    <property type="match status" value="1"/>
</dbReference>
<dbReference type="OrthoDB" id="20872at2759"/>
<evidence type="ECO:0000259" key="3">
    <source>
        <dbReference type="Pfam" id="PF25000"/>
    </source>
</evidence>
<accession>A0A6A7APG7</accession>
<dbReference type="InterPro" id="IPR056681">
    <property type="entry name" value="DUF7779"/>
</dbReference>
<evidence type="ECO:0000259" key="2">
    <source>
        <dbReference type="Pfam" id="PF17046"/>
    </source>
</evidence>
<keyword evidence="5" id="KW-1185">Reference proteome</keyword>
<reference evidence="4" key="1">
    <citation type="submission" date="2020-01" db="EMBL/GenBank/DDBJ databases">
        <authorList>
            <consortium name="DOE Joint Genome Institute"/>
            <person name="Haridas S."/>
            <person name="Albert R."/>
            <person name="Binder M."/>
            <person name="Bloem J."/>
            <person name="Labutti K."/>
            <person name="Salamov A."/>
            <person name="Andreopoulos B."/>
            <person name="Baker S.E."/>
            <person name="Barry K."/>
            <person name="Bills G."/>
            <person name="Bluhm B.H."/>
            <person name="Cannon C."/>
            <person name="Castanera R."/>
            <person name="Culley D.E."/>
            <person name="Daum C."/>
            <person name="Ezra D."/>
            <person name="Gonzalez J.B."/>
            <person name="Henrissat B."/>
            <person name="Kuo A."/>
            <person name="Liang C."/>
            <person name="Lipzen A."/>
            <person name="Lutzoni F."/>
            <person name="Magnuson J."/>
            <person name="Mondo S."/>
            <person name="Nolan M."/>
            <person name="Ohm R."/>
            <person name="Pangilinan J."/>
            <person name="Park H.-J."/>
            <person name="Ramirez L."/>
            <person name="Alfaro M."/>
            <person name="Sun H."/>
            <person name="Tritt A."/>
            <person name="Yoshinaga Y."/>
            <person name="Zwiers L.-H."/>
            <person name="Turgeon B.G."/>
            <person name="Goodwin S.B."/>
            <person name="Spatafora J.W."/>
            <person name="Crous P.W."/>
            <person name="Grigoriev I.V."/>
        </authorList>
    </citation>
    <scope>NUCLEOTIDE SEQUENCE</scope>
    <source>
        <strain evidence="4">IPT5</strain>
    </source>
</reference>
<dbReference type="Proteomes" id="UP000799423">
    <property type="component" value="Unassembled WGS sequence"/>
</dbReference>
<sequence length="726" mass="81060">MAHTGTNITFAGDGNLGLQVGHNSGAIHVAAPERPETPPQPSCFVPFRRDPDFVDCGTLLNQIREQCAAPASRVALVGLGGVGKSQLAIEHCYRTAEQSPETWVFWVHASNTARLEQSFREIADQVKVRGRKDSQADVFRLVHDWLRDAKNGRWLLVLDNADDAAVLSPAGDGSKISSGGGSALQQHLSRYLPSSRYGSVLVTSRTRRAAMQVVEDSDIIPIQPMHDAAAHALLRKKLGGIGEEDDSIAKLATTLDHMPLALVQAAAYIRERAPRCSVRQYVEEYQQSDSRKTSLLNREAGQLRRDKTASNAVLITWQISFDHIRNTRESAADLLSLMSFFDRQGIQEALLRRPSSTANDDSFEDSVITLRDYSFITVTRDASTFEMHSLVQLATRTWLESQGRVDKWRGHFIASLCAELPYGQHENWAKCQALFPHARAALAQRPKDEESLKKWALLLYKAAWYAWQQGRAGEAEHMAMVSMEVRKEVCGEESAETLSSIGMVGLARVLGGKYGEAETMNRQTLAQSEKVLGPEHPDTLTSMNNLALVLDSQGKYEEAETMNRQTLARREKVLGYEHPDTLMSMNNLAGVLDRQGKYREAETINRQTLARREKVLGPEHPVTLMSMNNLAGVLDRQGKYREAETINRQTLARREKVLGYEHPSTLMSVYCLAHLLAYQHRYKEALVLYSRASAGYEAVLRKDHPTTRACRQHYADALALAKQEQG</sequence>
<dbReference type="EMBL" id="MU006401">
    <property type="protein sequence ID" value="KAF2844207.1"/>
    <property type="molecule type" value="Genomic_DNA"/>
</dbReference>
<dbReference type="PANTHER" id="PTHR46082:SF6">
    <property type="entry name" value="AAA+ ATPASE DOMAIN-CONTAINING PROTEIN-RELATED"/>
    <property type="match status" value="1"/>
</dbReference>
<dbReference type="InterPro" id="IPR027417">
    <property type="entry name" value="P-loop_NTPase"/>
</dbReference>
<dbReference type="SUPFAM" id="SSF52540">
    <property type="entry name" value="P-loop containing nucleoside triphosphate hydrolases"/>
    <property type="match status" value="1"/>
</dbReference>
<gene>
    <name evidence="4" type="ORF">T440DRAFT_35289</name>
</gene>
<dbReference type="NCBIfam" id="NF040586">
    <property type="entry name" value="FxSxx_TPR"/>
    <property type="match status" value="1"/>
</dbReference>
<dbReference type="Pfam" id="PF13424">
    <property type="entry name" value="TPR_12"/>
    <property type="match status" value="1"/>
</dbReference>
<dbReference type="Pfam" id="PF17046">
    <property type="entry name" value="Ses_B"/>
    <property type="match status" value="1"/>
</dbReference>
<evidence type="ECO:0000313" key="5">
    <source>
        <dbReference type="Proteomes" id="UP000799423"/>
    </source>
</evidence>
<protein>
    <submittedName>
        <fullName evidence="4">TPR-like protein</fullName>
    </submittedName>
</protein>
<dbReference type="Pfam" id="PF00931">
    <property type="entry name" value="NB-ARC"/>
    <property type="match status" value="1"/>
</dbReference>
<evidence type="ECO:0000259" key="1">
    <source>
        <dbReference type="Pfam" id="PF00931"/>
    </source>
</evidence>
<dbReference type="Gene3D" id="3.40.50.300">
    <property type="entry name" value="P-loop containing nucleotide triphosphate hydrolases"/>
    <property type="match status" value="1"/>
</dbReference>
<dbReference type="InterPro" id="IPR031469">
    <property type="entry name" value="SesB_dom"/>
</dbReference>